<dbReference type="AlphaFoldDB" id="A0A9D8PKU9"/>
<name>A0A9D8PKU9_9DELT</name>
<dbReference type="Gene3D" id="2.130.10.10">
    <property type="entry name" value="YVTN repeat-like/Quinoprotein amine dehydrogenase"/>
    <property type="match status" value="1"/>
</dbReference>
<evidence type="ECO:0000313" key="2">
    <source>
        <dbReference type="Proteomes" id="UP000809273"/>
    </source>
</evidence>
<dbReference type="InterPro" id="IPR011047">
    <property type="entry name" value="Quinoprotein_ADH-like_sf"/>
</dbReference>
<dbReference type="SUPFAM" id="SSF50998">
    <property type="entry name" value="Quinoprotein alcohol dehydrogenase-like"/>
    <property type="match status" value="1"/>
</dbReference>
<accession>A0A9D8PKU9</accession>
<dbReference type="EMBL" id="JAFGIX010000006">
    <property type="protein sequence ID" value="MBN1571774.1"/>
    <property type="molecule type" value="Genomic_DNA"/>
</dbReference>
<dbReference type="InterPro" id="IPR015943">
    <property type="entry name" value="WD40/YVTN_repeat-like_dom_sf"/>
</dbReference>
<protein>
    <submittedName>
        <fullName evidence="1">Uncharacterized protein</fullName>
    </submittedName>
</protein>
<reference evidence="1" key="2">
    <citation type="submission" date="2021-01" db="EMBL/GenBank/DDBJ databases">
        <authorList>
            <person name="Hahn C.R."/>
            <person name="Youssef N.H."/>
            <person name="Elshahed M."/>
        </authorList>
    </citation>
    <scope>NUCLEOTIDE SEQUENCE</scope>
    <source>
        <strain evidence="1">Zod_Metabat.24</strain>
    </source>
</reference>
<comment type="caution">
    <text evidence="1">The sequence shown here is derived from an EMBL/GenBank/DDBJ whole genome shotgun (WGS) entry which is preliminary data.</text>
</comment>
<dbReference type="Proteomes" id="UP000809273">
    <property type="component" value="Unassembled WGS sequence"/>
</dbReference>
<gene>
    <name evidence="1" type="ORF">JW984_01120</name>
</gene>
<evidence type="ECO:0000313" key="1">
    <source>
        <dbReference type="EMBL" id="MBN1571774.1"/>
    </source>
</evidence>
<proteinExistence type="predicted"/>
<organism evidence="1 2">
    <name type="scientific">Candidatus Zymogenus saltonus</name>
    <dbReference type="NCBI Taxonomy" id="2844893"/>
    <lineage>
        <taxon>Bacteria</taxon>
        <taxon>Deltaproteobacteria</taxon>
        <taxon>Candidatus Zymogenia</taxon>
        <taxon>Candidatus Zymogeniales</taxon>
        <taxon>Candidatus Zymogenaceae</taxon>
        <taxon>Candidatus Zymogenus</taxon>
    </lineage>
</organism>
<sequence>MKEIWRFKISSGDRISCAPALSRDRVFAVSDYHIWSLDLKHGFYYFREPLVSRTMRAVLPKKEGVKNFLYRDGLIYILLKDLFGRRHRIVFDPEKRSLVKGDTAPLVRKVVYIFKNRVRIERCMIDDRYREGVRAVDHTDNKFLWNSSDRIRPAIKYTEVVGDVLQAGEGIIIAQNYFSRRRKMPAGYSITSYHYRRGEVLWNMESFTYSSRLYSFATAGDFMYVTAGTAGGNKEGFFIKMNLKSGKIVEKIPFMGINSGVSGGVPGMESLFFLGAGDTVIAIEDKSD</sequence>
<reference evidence="1" key="1">
    <citation type="journal article" date="2021" name="Environ. Microbiol.">
        <title>Genomic characterization of three novel Desulfobacterota classes expand the metabolic and phylogenetic diversity of the phylum.</title>
        <authorList>
            <person name="Murphy C.L."/>
            <person name="Biggerstaff J."/>
            <person name="Eichhorn A."/>
            <person name="Ewing E."/>
            <person name="Shahan R."/>
            <person name="Soriano D."/>
            <person name="Stewart S."/>
            <person name="VanMol K."/>
            <person name="Walker R."/>
            <person name="Walters P."/>
            <person name="Elshahed M.S."/>
            <person name="Youssef N.H."/>
        </authorList>
    </citation>
    <scope>NUCLEOTIDE SEQUENCE</scope>
    <source>
        <strain evidence="1">Zod_Metabat.24</strain>
    </source>
</reference>